<evidence type="ECO:0000313" key="3">
    <source>
        <dbReference type="Proteomes" id="UP000007015"/>
    </source>
</evidence>
<name>B8AYX1_ORYSI</name>
<reference evidence="2 3" key="1">
    <citation type="journal article" date="2005" name="PLoS Biol.">
        <title>The genomes of Oryza sativa: a history of duplications.</title>
        <authorList>
            <person name="Yu J."/>
            <person name="Wang J."/>
            <person name="Lin W."/>
            <person name="Li S."/>
            <person name="Li H."/>
            <person name="Zhou J."/>
            <person name="Ni P."/>
            <person name="Dong W."/>
            <person name="Hu S."/>
            <person name="Zeng C."/>
            <person name="Zhang J."/>
            <person name="Zhang Y."/>
            <person name="Li R."/>
            <person name="Xu Z."/>
            <person name="Li S."/>
            <person name="Li X."/>
            <person name="Zheng H."/>
            <person name="Cong L."/>
            <person name="Lin L."/>
            <person name="Yin J."/>
            <person name="Geng J."/>
            <person name="Li G."/>
            <person name="Shi J."/>
            <person name="Liu J."/>
            <person name="Lv H."/>
            <person name="Li J."/>
            <person name="Wang J."/>
            <person name="Deng Y."/>
            <person name="Ran L."/>
            <person name="Shi X."/>
            <person name="Wang X."/>
            <person name="Wu Q."/>
            <person name="Li C."/>
            <person name="Ren X."/>
            <person name="Wang J."/>
            <person name="Wang X."/>
            <person name="Li D."/>
            <person name="Liu D."/>
            <person name="Zhang X."/>
            <person name="Ji Z."/>
            <person name="Zhao W."/>
            <person name="Sun Y."/>
            <person name="Zhang Z."/>
            <person name="Bao J."/>
            <person name="Han Y."/>
            <person name="Dong L."/>
            <person name="Ji J."/>
            <person name="Chen P."/>
            <person name="Wu S."/>
            <person name="Liu J."/>
            <person name="Xiao Y."/>
            <person name="Bu D."/>
            <person name="Tan J."/>
            <person name="Yang L."/>
            <person name="Ye C."/>
            <person name="Zhang J."/>
            <person name="Xu J."/>
            <person name="Zhou Y."/>
            <person name="Yu Y."/>
            <person name="Zhang B."/>
            <person name="Zhuang S."/>
            <person name="Wei H."/>
            <person name="Liu B."/>
            <person name="Lei M."/>
            <person name="Yu H."/>
            <person name="Li Y."/>
            <person name="Xu H."/>
            <person name="Wei S."/>
            <person name="He X."/>
            <person name="Fang L."/>
            <person name="Zhang Z."/>
            <person name="Zhang Y."/>
            <person name="Huang X."/>
            <person name="Su Z."/>
            <person name="Tong W."/>
            <person name="Li J."/>
            <person name="Tong Z."/>
            <person name="Li S."/>
            <person name="Ye J."/>
            <person name="Wang L."/>
            <person name="Fang L."/>
            <person name="Lei T."/>
            <person name="Chen C."/>
            <person name="Chen H."/>
            <person name="Xu Z."/>
            <person name="Li H."/>
            <person name="Huang H."/>
            <person name="Zhang F."/>
            <person name="Xu H."/>
            <person name="Li N."/>
            <person name="Zhao C."/>
            <person name="Li S."/>
            <person name="Dong L."/>
            <person name="Huang Y."/>
            <person name="Li L."/>
            <person name="Xi Y."/>
            <person name="Qi Q."/>
            <person name="Li W."/>
            <person name="Zhang B."/>
            <person name="Hu W."/>
            <person name="Zhang Y."/>
            <person name="Tian X."/>
            <person name="Jiao Y."/>
            <person name="Liang X."/>
            <person name="Jin J."/>
            <person name="Gao L."/>
            <person name="Zheng W."/>
            <person name="Hao B."/>
            <person name="Liu S."/>
            <person name="Wang W."/>
            <person name="Yuan L."/>
            <person name="Cao M."/>
            <person name="McDermott J."/>
            <person name="Samudrala R."/>
            <person name="Wang J."/>
            <person name="Wong G.K."/>
            <person name="Yang H."/>
        </authorList>
    </citation>
    <scope>NUCLEOTIDE SEQUENCE [LARGE SCALE GENOMIC DNA]</scope>
    <source>
        <strain evidence="3">cv. 93-11</strain>
    </source>
</reference>
<dbReference type="HOGENOM" id="CLU_1436608_0_0_1"/>
<accession>B8AYX1</accession>
<dbReference type="EMBL" id="CM000130">
    <property type="protein sequence ID" value="EEC78660.1"/>
    <property type="molecule type" value="Genomic_DNA"/>
</dbReference>
<gene>
    <name evidence="2" type="ORF">OsI_18769</name>
</gene>
<dbReference type="Proteomes" id="UP000007015">
    <property type="component" value="Chromosome 5"/>
</dbReference>
<evidence type="ECO:0000256" key="1">
    <source>
        <dbReference type="SAM" id="MobiDB-lite"/>
    </source>
</evidence>
<organism evidence="2 3">
    <name type="scientific">Oryza sativa subsp. indica</name>
    <name type="common">Rice</name>
    <dbReference type="NCBI Taxonomy" id="39946"/>
    <lineage>
        <taxon>Eukaryota</taxon>
        <taxon>Viridiplantae</taxon>
        <taxon>Streptophyta</taxon>
        <taxon>Embryophyta</taxon>
        <taxon>Tracheophyta</taxon>
        <taxon>Spermatophyta</taxon>
        <taxon>Magnoliopsida</taxon>
        <taxon>Liliopsida</taxon>
        <taxon>Poales</taxon>
        <taxon>Poaceae</taxon>
        <taxon>BOP clade</taxon>
        <taxon>Oryzoideae</taxon>
        <taxon>Oryzeae</taxon>
        <taxon>Oryzinae</taxon>
        <taxon>Oryza</taxon>
        <taxon>Oryza sativa</taxon>
    </lineage>
</organism>
<feature type="region of interest" description="Disordered" evidence="1">
    <location>
        <begin position="102"/>
        <end position="189"/>
    </location>
</feature>
<feature type="compositionally biased region" description="Basic and acidic residues" evidence="1">
    <location>
        <begin position="102"/>
        <end position="114"/>
    </location>
</feature>
<keyword evidence="3" id="KW-1185">Reference proteome</keyword>
<evidence type="ECO:0000313" key="2">
    <source>
        <dbReference type="EMBL" id="EEC78660.1"/>
    </source>
</evidence>
<sequence>MAESSDGTPKSASWLLVQRGDRVAFSSSSSSFSPDAKLLRMPNLSWWRWAGGQVPHPAAAGAHATGWEAARWRATMRQESHGRQHGVLDGLDGELCRLDAERHGDIGGPRRGEVEESDIQADPPSPLSLPRCGWQAASVGGRREKAAPPAAPLSPRGEWDGDGVQGVQDLPCPADRDHPASSSPATGRP</sequence>
<proteinExistence type="predicted"/>
<feature type="compositionally biased region" description="Polar residues" evidence="1">
    <location>
        <begin position="180"/>
        <end position="189"/>
    </location>
</feature>
<dbReference type="AlphaFoldDB" id="B8AYX1"/>
<protein>
    <submittedName>
        <fullName evidence="2">Uncharacterized protein</fullName>
    </submittedName>
</protein>
<dbReference type="Gramene" id="BGIOSGA019315-TA">
    <property type="protein sequence ID" value="BGIOSGA019315-PA"/>
    <property type="gene ID" value="BGIOSGA019315"/>
</dbReference>